<organism evidence="2 3">
    <name type="scientific">Streptomyces inusitatus</name>
    <dbReference type="NCBI Taxonomy" id="68221"/>
    <lineage>
        <taxon>Bacteria</taxon>
        <taxon>Bacillati</taxon>
        <taxon>Actinomycetota</taxon>
        <taxon>Actinomycetes</taxon>
        <taxon>Kitasatosporales</taxon>
        <taxon>Streptomycetaceae</taxon>
        <taxon>Streptomyces</taxon>
    </lineage>
</organism>
<evidence type="ECO:0000313" key="3">
    <source>
        <dbReference type="Proteomes" id="UP000630936"/>
    </source>
</evidence>
<dbReference type="EMBL" id="BMWG01000001">
    <property type="protein sequence ID" value="GGZ12239.1"/>
    <property type="molecule type" value="Genomic_DNA"/>
</dbReference>
<dbReference type="AlphaFoldDB" id="A0A918PIW2"/>
<feature type="region of interest" description="Disordered" evidence="1">
    <location>
        <begin position="20"/>
        <end position="82"/>
    </location>
</feature>
<reference evidence="2" key="2">
    <citation type="submission" date="2020-09" db="EMBL/GenBank/DDBJ databases">
        <authorList>
            <person name="Sun Q."/>
            <person name="Ohkuma M."/>
        </authorList>
    </citation>
    <scope>NUCLEOTIDE SEQUENCE</scope>
    <source>
        <strain evidence="2">JCM 4988</strain>
    </source>
</reference>
<gene>
    <name evidence="2" type="ORF">GCM10010387_00090</name>
</gene>
<proteinExistence type="predicted"/>
<dbReference type="RefSeq" id="WP_190120732.1">
    <property type="nucleotide sequence ID" value="NZ_BMWG01000001.1"/>
</dbReference>
<accession>A0A918PIW2</accession>
<dbReference type="Proteomes" id="UP000630936">
    <property type="component" value="Unassembled WGS sequence"/>
</dbReference>
<protein>
    <submittedName>
        <fullName evidence="2">Uncharacterized protein</fullName>
    </submittedName>
</protein>
<reference evidence="2" key="1">
    <citation type="journal article" date="2014" name="Int. J. Syst. Evol. Microbiol.">
        <title>Complete genome sequence of Corynebacterium casei LMG S-19264T (=DSM 44701T), isolated from a smear-ripened cheese.</title>
        <authorList>
            <consortium name="US DOE Joint Genome Institute (JGI-PGF)"/>
            <person name="Walter F."/>
            <person name="Albersmeier A."/>
            <person name="Kalinowski J."/>
            <person name="Ruckert C."/>
        </authorList>
    </citation>
    <scope>NUCLEOTIDE SEQUENCE</scope>
    <source>
        <strain evidence="2">JCM 4988</strain>
    </source>
</reference>
<sequence length="136" mass="15223">MRDSIARALTWALHLITPGRGRRRDTAKPTIHQRATAEGRHRATTTPAPSRRAPERIAVPLQGLRDPFERRPGHAPDLPEIPPVRSISLARVKRAEERREAQQRRERRTAMTLAAMGIEYTYLATTGVHQVTGVGA</sequence>
<name>A0A918PIW2_9ACTN</name>
<comment type="caution">
    <text evidence="2">The sequence shown here is derived from an EMBL/GenBank/DDBJ whole genome shotgun (WGS) entry which is preliminary data.</text>
</comment>
<evidence type="ECO:0000256" key="1">
    <source>
        <dbReference type="SAM" id="MobiDB-lite"/>
    </source>
</evidence>
<keyword evidence="3" id="KW-1185">Reference proteome</keyword>
<evidence type="ECO:0000313" key="2">
    <source>
        <dbReference type="EMBL" id="GGZ12239.1"/>
    </source>
</evidence>